<reference evidence="1 2" key="1">
    <citation type="submission" date="2024-03" db="EMBL/GenBank/DDBJ databases">
        <authorList>
            <person name="Gkanogiannis A."/>
            <person name="Becerra Lopez-Lavalle L."/>
        </authorList>
    </citation>
    <scope>NUCLEOTIDE SEQUENCE [LARGE SCALE GENOMIC DNA]</scope>
</reference>
<protein>
    <submittedName>
        <fullName evidence="1">Uncharacterized protein</fullName>
    </submittedName>
</protein>
<organism evidence="1 2">
    <name type="scientific">Citrullus colocynthis</name>
    <name type="common">colocynth</name>
    <dbReference type="NCBI Taxonomy" id="252529"/>
    <lineage>
        <taxon>Eukaryota</taxon>
        <taxon>Viridiplantae</taxon>
        <taxon>Streptophyta</taxon>
        <taxon>Embryophyta</taxon>
        <taxon>Tracheophyta</taxon>
        <taxon>Spermatophyta</taxon>
        <taxon>Magnoliopsida</taxon>
        <taxon>eudicotyledons</taxon>
        <taxon>Gunneridae</taxon>
        <taxon>Pentapetalae</taxon>
        <taxon>rosids</taxon>
        <taxon>fabids</taxon>
        <taxon>Cucurbitales</taxon>
        <taxon>Cucurbitaceae</taxon>
        <taxon>Benincaseae</taxon>
        <taxon>Citrullus</taxon>
    </lineage>
</organism>
<evidence type="ECO:0000313" key="1">
    <source>
        <dbReference type="EMBL" id="CAK9329348.1"/>
    </source>
</evidence>
<keyword evidence="2" id="KW-1185">Reference proteome</keyword>
<dbReference type="Proteomes" id="UP001642487">
    <property type="component" value="Chromosome 9"/>
</dbReference>
<gene>
    <name evidence="1" type="ORF">CITCOLO1_LOCUS21794</name>
</gene>
<accession>A0ABP0ZB94</accession>
<name>A0ABP0ZB94_9ROSI</name>
<sequence length="185" mass="20228">MGFNLISPSQKDPKRKRIHIESGRVSLCSLSIVMLMLAHASVKVRSAAVLQGSVVALLRCLLLAFECKVKRNDRSEEEISNDFDNQVLYETITSMIDKLEKNVVCGVVGPTESFNKANKDSSLKSAADIERVVDPLSEKNFEFVVTGVDAPNVCPEARMEVLDFDNVDNEAHLGANAGSEDDALS</sequence>
<evidence type="ECO:0000313" key="2">
    <source>
        <dbReference type="Proteomes" id="UP001642487"/>
    </source>
</evidence>
<dbReference type="EMBL" id="OZ021743">
    <property type="protein sequence ID" value="CAK9329348.1"/>
    <property type="molecule type" value="Genomic_DNA"/>
</dbReference>
<proteinExistence type="predicted"/>